<feature type="transmembrane region" description="Helical" evidence="6">
    <location>
        <begin position="28"/>
        <end position="48"/>
    </location>
</feature>
<accession>A0A944CP23</accession>
<dbReference type="AlphaFoldDB" id="A0A944CP23"/>
<dbReference type="PANTHER" id="PTHR33931:SF2">
    <property type="entry name" value="HOLIN-LIKE PROTEIN CIDA"/>
    <property type="match status" value="1"/>
</dbReference>
<dbReference type="Pfam" id="PF03788">
    <property type="entry name" value="LrgA"/>
    <property type="match status" value="1"/>
</dbReference>
<evidence type="ECO:0000256" key="6">
    <source>
        <dbReference type="SAM" id="Phobius"/>
    </source>
</evidence>
<reference evidence="7 8" key="1">
    <citation type="journal article" date="2021" name="Microorganisms">
        <title>Bacterial Dimethylsulfoniopropionate Biosynthesis in the East China Sea.</title>
        <authorList>
            <person name="Liu J."/>
            <person name="Zhang Y."/>
            <person name="Liu J."/>
            <person name="Zhong H."/>
            <person name="Williams B.T."/>
            <person name="Zheng Y."/>
            <person name="Curson A.R.J."/>
            <person name="Sun C."/>
            <person name="Sun H."/>
            <person name="Song D."/>
            <person name="Wagner Mackenzie B."/>
            <person name="Bermejo Martinez A."/>
            <person name="Todd J.D."/>
            <person name="Zhang X.H."/>
        </authorList>
    </citation>
    <scope>NUCLEOTIDE SEQUENCE [LARGE SCALE GENOMIC DNA]</scope>
    <source>
        <strain evidence="7 8">ESS08</strain>
    </source>
</reference>
<evidence type="ECO:0000256" key="1">
    <source>
        <dbReference type="ARBA" id="ARBA00004651"/>
    </source>
</evidence>
<dbReference type="PANTHER" id="PTHR33931">
    <property type="entry name" value="HOLIN-LIKE PROTEIN CIDA-RELATED"/>
    <property type="match status" value="1"/>
</dbReference>
<evidence type="ECO:0000313" key="7">
    <source>
        <dbReference type="EMBL" id="MBS8266180.1"/>
    </source>
</evidence>
<feature type="transmembrane region" description="Helical" evidence="6">
    <location>
        <begin position="83"/>
        <end position="107"/>
    </location>
</feature>
<dbReference type="InterPro" id="IPR005538">
    <property type="entry name" value="LrgA/CidA"/>
</dbReference>
<evidence type="ECO:0000313" key="8">
    <source>
        <dbReference type="Proteomes" id="UP000761411"/>
    </source>
</evidence>
<dbReference type="Proteomes" id="UP000761411">
    <property type="component" value="Unassembled WGS sequence"/>
</dbReference>
<keyword evidence="5 6" id="KW-0472">Membrane</keyword>
<feature type="transmembrane region" description="Helical" evidence="6">
    <location>
        <begin position="60"/>
        <end position="77"/>
    </location>
</feature>
<proteinExistence type="predicted"/>
<comment type="subcellular location">
    <subcellularLocation>
        <location evidence="1">Cell membrane</location>
        <topology evidence="1">Multi-pass membrane protein</topology>
    </subcellularLocation>
</comment>
<protein>
    <submittedName>
        <fullName evidence="7">CidA/LrgA family protein</fullName>
    </submittedName>
</protein>
<organism evidence="7 8">
    <name type="scientific">Mesobacillus boroniphilus</name>
    <dbReference type="NCBI Taxonomy" id="308892"/>
    <lineage>
        <taxon>Bacteria</taxon>
        <taxon>Bacillati</taxon>
        <taxon>Bacillota</taxon>
        <taxon>Bacilli</taxon>
        <taxon>Bacillales</taxon>
        <taxon>Bacillaceae</taxon>
        <taxon>Mesobacillus</taxon>
    </lineage>
</organism>
<keyword evidence="3 6" id="KW-0812">Transmembrane</keyword>
<keyword evidence="4 6" id="KW-1133">Transmembrane helix</keyword>
<evidence type="ECO:0000256" key="3">
    <source>
        <dbReference type="ARBA" id="ARBA00022692"/>
    </source>
</evidence>
<evidence type="ECO:0000256" key="4">
    <source>
        <dbReference type="ARBA" id="ARBA00022989"/>
    </source>
</evidence>
<dbReference type="GO" id="GO:0005886">
    <property type="term" value="C:plasma membrane"/>
    <property type="evidence" value="ECO:0007669"/>
    <property type="project" value="UniProtKB-SubCell"/>
</dbReference>
<sequence length="116" mass="13133">MLQVLIILGFLLLGYGIADVLHIPLPGSIVGMILLFISLVTGILKLSWIERVASFQLKHLTLLFIPPIVSLFLTSGLSDIFDWYVLIILIVSSIFSMLGTAFFAEWYEKLKRRDHK</sequence>
<name>A0A944CP23_9BACI</name>
<evidence type="ECO:0000256" key="5">
    <source>
        <dbReference type="ARBA" id="ARBA00023136"/>
    </source>
</evidence>
<comment type="caution">
    <text evidence="7">The sequence shown here is derived from an EMBL/GenBank/DDBJ whole genome shotgun (WGS) entry which is preliminary data.</text>
</comment>
<keyword evidence="2" id="KW-1003">Cell membrane</keyword>
<evidence type="ECO:0000256" key="2">
    <source>
        <dbReference type="ARBA" id="ARBA00022475"/>
    </source>
</evidence>
<dbReference type="EMBL" id="QTKX01000002">
    <property type="protein sequence ID" value="MBS8266180.1"/>
    <property type="molecule type" value="Genomic_DNA"/>
</dbReference>
<keyword evidence="8" id="KW-1185">Reference proteome</keyword>
<gene>
    <name evidence="7" type="ORF">DYI25_17260</name>
</gene>